<dbReference type="InterPro" id="IPR052016">
    <property type="entry name" value="Bact_Sigma-Reg"/>
</dbReference>
<dbReference type="Pfam" id="PF07228">
    <property type="entry name" value="SpoIIE"/>
    <property type="match status" value="1"/>
</dbReference>
<dbReference type="InterPro" id="IPR036457">
    <property type="entry name" value="PPM-type-like_dom_sf"/>
</dbReference>
<protein>
    <recommendedName>
        <fullName evidence="2">PPM-type phosphatase domain-containing protein</fullName>
    </recommendedName>
</protein>
<reference evidence="3 4" key="1">
    <citation type="journal article" date="2014" name="Int. J. Syst. Evol. Microbiol.">
        <title>Complete genome sequence of Corynebacterium casei LMG S-19264T (=DSM 44701T), isolated from a smear-ripened cheese.</title>
        <authorList>
            <consortium name="US DOE Joint Genome Institute (JGI-PGF)"/>
            <person name="Walter F."/>
            <person name="Albersmeier A."/>
            <person name="Kalinowski J."/>
            <person name="Ruckert C."/>
        </authorList>
    </citation>
    <scope>NUCLEOTIDE SEQUENCE [LARGE SCALE GENOMIC DNA]</scope>
    <source>
        <strain evidence="3 4">CGMCC 1.7286</strain>
    </source>
</reference>
<feature type="domain" description="PPM-type phosphatase" evidence="2">
    <location>
        <begin position="170"/>
        <end position="385"/>
    </location>
</feature>
<dbReference type="EMBL" id="BMLT01000004">
    <property type="protein sequence ID" value="GGO81138.1"/>
    <property type="molecule type" value="Genomic_DNA"/>
</dbReference>
<keyword evidence="4" id="KW-1185">Reference proteome</keyword>
<dbReference type="Gene3D" id="3.60.40.10">
    <property type="entry name" value="PPM-type phosphatase domain"/>
    <property type="match status" value="1"/>
</dbReference>
<evidence type="ECO:0000313" key="4">
    <source>
        <dbReference type="Proteomes" id="UP000599578"/>
    </source>
</evidence>
<proteinExistence type="predicted"/>
<comment type="caution">
    <text evidence="3">The sequence shown here is derived from an EMBL/GenBank/DDBJ whole genome shotgun (WGS) entry which is preliminary data.</text>
</comment>
<evidence type="ECO:0000256" key="1">
    <source>
        <dbReference type="ARBA" id="ARBA00022801"/>
    </source>
</evidence>
<name>A0A917ZCY7_9GAMM</name>
<dbReference type="InterPro" id="IPR001932">
    <property type="entry name" value="PPM-type_phosphatase-like_dom"/>
</dbReference>
<dbReference type="SUPFAM" id="SSF81606">
    <property type="entry name" value="PP2C-like"/>
    <property type="match status" value="1"/>
</dbReference>
<dbReference type="PANTHER" id="PTHR43156">
    <property type="entry name" value="STAGE II SPORULATION PROTEIN E-RELATED"/>
    <property type="match status" value="1"/>
</dbReference>
<dbReference type="SMART" id="SM00331">
    <property type="entry name" value="PP2C_SIG"/>
    <property type="match status" value="1"/>
</dbReference>
<gene>
    <name evidence="3" type="ORF">GCM10011348_19500</name>
</gene>
<accession>A0A917ZCY7</accession>
<dbReference type="AlphaFoldDB" id="A0A917ZCY7"/>
<evidence type="ECO:0000313" key="3">
    <source>
        <dbReference type="EMBL" id="GGO81138.1"/>
    </source>
</evidence>
<dbReference type="RefSeq" id="WP_188860394.1">
    <property type="nucleotide sequence ID" value="NZ_BMLT01000004.1"/>
</dbReference>
<sequence length="390" mass="42861">MSHSCHRILLVESETAIVDQVFELSEQVDAFRLQILLAADYERLADMLDHFDFSLVVINVQRLPTGTSLTDLCIRVHPKPVLLLVPDLDAAALLSGLRAGASDIFSYRCLAGEAQAFVAALSRLLSRAAQLEAVPRYRETLERSLEELRSDQLAAQQVQQNLLPPLSQTVGDIRFDYELTPSLVLSGDFVDVAPLDNNLTLFYLADVSGHGASSALVTVLLKNMTSRVQRAHRENVELADLSPAAALHLLNRELLDTGLGKHFTIFAGVLDARTSRLKYAVGGHHPMPLLRQGGEVVFLEGRGMPVGLFDEPFFDEQDVELAPDFSLTLFSDGVFEVMPGDSLVQREEQLKELIASGLTQPQRLRERLLGDADCPDDIAIMTLCRGAAHA</sequence>
<evidence type="ECO:0000259" key="2">
    <source>
        <dbReference type="SMART" id="SM00331"/>
    </source>
</evidence>
<dbReference type="Proteomes" id="UP000599578">
    <property type="component" value="Unassembled WGS sequence"/>
</dbReference>
<organism evidence="3 4">
    <name type="scientific">Marinobacterium nitratireducens</name>
    <dbReference type="NCBI Taxonomy" id="518897"/>
    <lineage>
        <taxon>Bacteria</taxon>
        <taxon>Pseudomonadati</taxon>
        <taxon>Pseudomonadota</taxon>
        <taxon>Gammaproteobacteria</taxon>
        <taxon>Oceanospirillales</taxon>
        <taxon>Oceanospirillaceae</taxon>
        <taxon>Marinobacterium</taxon>
    </lineage>
</organism>
<keyword evidence="1" id="KW-0378">Hydrolase</keyword>
<dbReference type="GO" id="GO:0016791">
    <property type="term" value="F:phosphatase activity"/>
    <property type="evidence" value="ECO:0007669"/>
    <property type="project" value="TreeGrafter"/>
</dbReference>
<dbReference type="PANTHER" id="PTHR43156:SF2">
    <property type="entry name" value="STAGE II SPORULATION PROTEIN E"/>
    <property type="match status" value="1"/>
</dbReference>
<dbReference type="Gene3D" id="3.40.50.2300">
    <property type="match status" value="1"/>
</dbReference>